<sequence>MWSSESSQSKRIHRVSTSKIRYYRS</sequence>
<dbReference type="EMBL" id="CAACVG010001377">
    <property type="protein sequence ID" value="VEN35244.1"/>
    <property type="molecule type" value="Genomic_DNA"/>
</dbReference>
<gene>
    <name evidence="2" type="ORF">CALMAC_LOCUS1203</name>
</gene>
<feature type="compositionally biased region" description="Basic residues" evidence="1">
    <location>
        <begin position="10"/>
        <end position="25"/>
    </location>
</feature>
<dbReference type="AlphaFoldDB" id="A0A653BIV9"/>
<keyword evidence="3" id="KW-1185">Reference proteome</keyword>
<name>A0A653BIV9_CALMS</name>
<evidence type="ECO:0000313" key="3">
    <source>
        <dbReference type="Proteomes" id="UP000410492"/>
    </source>
</evidence>
<proteinExistence type="predicted"/>
<protein>
    <submittedName>
        <fullName evidence="2">Uncharacterized protein</fullName>
    </submittedName>
</protein>
<accession>A0A653BIV9</accession>
<reference evidence="2 3" key="1">
    <citation type="submission" date="2019-01" db="EMBL/GenBank/DDBJ databases">
        <authorList>
            <person name="Sayadi A."/>
        </authorList>
    </citation>
    <scope>NUCLEOTIDE SEQUENCE [LARGE SCALE GENOMIC DNA]</scope>
</reference>
<dbReference type="Proteomes" id="UP000410492">
    <property type="component" value="Unassembled WGS sequence"/>
</dbReference>
<feature type="region of interest" description="Disordered" evidence="1">
    <location>
        <begin position="1"/>
        <end position="25"/>
    </location>
</feature>
<evidence type="ECO:0000256" key="1">
    <source>
        <dbReference type="SAM" id="MobiDB-lite"/>
    </source>
</evidence>
<evidence type="ECO:0000313" key="2">
    <source>
        <dbReference type="EMBL" id="VEN35244.1"/>
    </source>
</evidence>
<organism evidence="2 3">
    <name type="scientific">Callosobruchus maculatus</name>
    <name type="common">Southern cowpea weevil</name>
    <name type="synonym">Pulse bruchid</name>
    <dbReference type="NCBI Taxonomy" id="64391"/>
    <lineage>
        <taxon>Eukaryota</taxon>
        <taxon>Metazoa</taxon>
        <taxon>Ecdysozoa</taxon>
        <taxon>Arthropoda</taxon>
        <taxon>Hexapoda</taxon>
        <taxon>Insecta</taxon>
        <taxon>Pterygota</taxon>
        <taxon>Neoptera</taxon>
        <taxon>Endopterygota</taxon>
        <taxon>Coleoptera</taxon>
        <taxon>Polyphaga</taxon>
        <taxon>Cucujiformia</taxon>
        <taxon>Chrysomeloidea</taxon>
        <taxon>Chrysomelidae</taxon>
        <taxon>Bruchinae</taxon>
        <taxon>Bruchini</taxon>
        <taxon>Callosobruchus</taxon>
    </lineage>
</organism>